<dbReference type="AlphaFoldDB" id="A0A0F9UQ14"/>
<feature type="compositionally biased region" description="Basic and acidic residues" evidence="1">
    <location>
        <begin position="53"/>
        <end position="63"/>
    </location>
</feature>
<comment type="caution">
    <text evidence="2">The sequence shown here is derived from an EMBL/GenBank/DDBJ whole genome shotgun (WGS) entry which is preliminary data.</text>
</comment>
<accession>A0A0F9UQ14</accession>
<sequence>MPELTGTSNAAKTTPTKMGMIEEKVARVKNTQGDINERLNSLRNNLIGPVSEMPKEMGEEKPNPEGSMGRIQELLEIIDDQQKRSFSLIDQLFENLST</sequence>
<protein>
    <submittedName>
        <fullName evidence="2">Uncharacterized protein</fullName>
    </submittedName>
</protein>
<organism evidence="2">
    <name type="scientific">marine sediment metagenome</name>
    <dbReference type="NCBI Taxonomy" id="412755"/>
    <lineage>
        <taxon>unclassified sequences</taxon>
        <taxon>metagenomes</taxon>
        <taxon>ecological metagenomes</taxon>
    </lineage>
</organism>
<feature type="region of interest" description="Disordered" evidence="1">
    <location>
        <begin position="41"/>
        <end position="69"/>
    </location>
</feature>
<dbReference type="EMBL" id="LAZR01000596">
    <property type="protein sequence ID" value="KKN63251.1"/>
    <property type="molecule type" value="Genomic_DNA"/>
</dbReference>
<evidence type="ECO:0000313" key="2">
    <source>
        <dbReference type="EMBL" id="KKN63251.1"/>
    </source>
</evidence>
<name>A0A0F9UQ14_9ZZZZ</name>
<proteinExistence type="predicted"/>
<reference evidence="2" key="1">
    <citation type="journal article" date="2015" name="Nature">
        <title>Complex archaea that bridge the gap between prokaryotes and eukaryotes.</title>
        <authorList>
            <person name="Spang A."/>
            <person name="Saw J.H."/>
            <person name="Jorgensen S.L."/>
            <person name="Zaremba-Niedzwiedzka K."/>
            <person name="Martijn J."/>
            <person name="Lind A.E."/>
            <person name="van Eijk R."/>
            <person name="Schleper C."/>
            <person name="Guy L."/>
            <person name="Ettema T.J."/>
        </authorList>
    </citation>
    <scope>NUCLEOTIDE SEQUENCE</scope>
</reference>
<gene>
    <name evidence="2" type="ORF">LCGC14_0503690</name>
</gene>
<evidence type="ECO:0000256" key="1">
    <source>
        <dbReference type="SAM" id="MobiDB-lite"/>
    </source>
</evidence>